<evidence type="ECO:0000313" key="2">
    <source>
        <dbReference type="Proteomes" id="UP001632038"/>
    </source>
</evidence>
<protein>
    <submittedName>
        <fullName evidence="1">Uncharacterized protein</fullName>
    </submittedName>
</protein>
<dbReference type="EMBL" id="JAVIJP010000018">
    <property type="protein sequence ID" value="KAL3639615.1"/>
    <property type="molecule type" value="Genomic_DNA"/>
</dbReference>
<dbReference type="PANTHER" id="PTHR47253:SF4">
    <property type="entry name" value="ISOCHORISMATE SYNTHASE 2, CHLOROPLASTIC"/>
    <property type="match status" value="1"/>
</dbReference>
<evidence type="ECO:0000313" key="1">
    <source>
        <dbReference type="EMBL" id="KAL3639615.1"/>
    </source>
</evidence>
<dbReference type="Proteomes" id="UP001632038">
    <property type="component" value="Unassembled WGS sequence"/>
</dbReference>
<dbReference type="InterPro" id="IPR044250">
    <property type="entry name" value="MenF-like"/>
</dbReference>
<keyword evidence="2" id="KW-1185">Reference proteome</keyword>
<sequence>MSTIKYSNASFKDIEPKKFIFSSPTAIAKPSVHFSNHKYELGSLSMNGCGGDPRAPIGTVETRTLPVSPTPALATDRLNSAIFNLKSIAPQADSGIIRIEDSILRI</sequence>
<proteinExistence type="predicted"/>
<name>A0ABD3DB92_9LAMI</name>
<dbReference type="PANTHER" id="PTHR47253">
    <property type="match status" value="1"/>
</dbReference>
<dbReference type="AlphaFoldDB" id="A0ABD3DB92"/>
<accession>A0ABD3DB92</accession>
<gene>
    <name evidence="1" type="ORF">CASFOL_017522</name>
</gene>
<organism evidence="1 2">
    <name type="scientific">Castilleja foliolosa</name>
    <dbReference type="NCBI Taxonomy" id="1961234"/>
    <lineage>
        <taxon>Eukaryota</taxon>
        <taxon>Viridiplantae</taxon>
        <taxon>Streptophyta</taxon>
        <taxon>Embryophyta</taxon>
        <taxon>Tracheophyta</taxon>
        <taxon>Spermatophyta</taxon>
        <taxon>Magnoliopsida</taxon>
        <taxon>eudicotyledons</taxon>
        <taxon>Gunneridae</taxon>
        <taxon>Pentapetalae</taxon>
        <taxon>asterids</taxon>
        <taxon>lamiids</taxon>
        <taxon>Lamiales</taxon>
        <taxon>Orobanchaceae</taxon>
        <taxon>Pedicularideae</taxon>
        <taxon>Castillejinae</taxon>
        <taxon>Castilleja</taxon>
    </lineage>
</organism>
<comment type="caution">
    <text evidence="1">The sequence shown here is derived from an EMBL/GenBank/DDBJ whole genome shotgun (WGS) entry which is preliminary data.</text>
</comment>
<reference evidence="2" key="1">
    <citation type="journal article" date="2024" name="IScience">
        <title>Strigolactones Initiate the Formation of Haustorium-like Structures in Castilleja.</title>
        <authorList>
            <person name="Buerger M."/>
            <person name="Peterson D."/>
            <person name="Chory J."/>
        </authorList>
    </citation>
    <scope>NUCLEOTIDE SEQUENCE [LARGE SCALE GENOMIC DNA]</scope>
</reference>